<dbReference type="Pfam" id="PF00091">
    <property type="entry name" value="Tubulin"/>
    <property type="match status" value="1"/>
</dbReference>
<dbReference type="PROSITE" id="PS00227">
    <property type="entry name" value="TUBULIN"/>
    <property type="match status" value="1"/>
</dbReference>
<gene>
    <name evidence="8" type="primary">LOC108734677</name>
</gene>
<accession>A0A7F5R7W8</accession>
<dbReference type="Pfam" id="PF03953">
    <property type="entry name" value="Tubulin_C"/>
    <property type="match status" value="1"/>
</dbReference>
<dbReference type="RefSeq" id="XP_025832060.1">
    <property type="nucleotide sequence ID" value="XM_025976275.1"/>
</dbReference>
<dbReference type="InterPro" id="IPR008280">
    <property type="entry name" value="Tub_FtsZ_C"/>
</dbReference>
<dbReference type="InParanoid" id="A0A7F5R7W8"/>
<dbReference type="SUPFAM" id="SSF52490">
    <property type="entry name" value="Tubulin nucleotide-binding domain-like"/>
    <property type="match status" value="1"/>
</dbReference>
<dbReference type="Gene3D" id="1.10.287.600">
    <property type="entry name" value="Helix hairpin bin"/>
    <property type="match status" value="1"/>
</dbReference>
<feature type="domain" description="Tubulin/FtsZ GTPase" evidence="6">
    <location>
        <begin position="11"/>
        <end position="216"/>
    </location>
</feature>
<dbReference type="GO" id="GO:0007017">
    <property type="term" value="P:microtubule-based process"/>
    <property type="evidence" value="ECO:0007669"/>
    <property type="project" value="InterPro"/>
</dbReference>
<keyword evidence="7" id="KW-1185">Reference proteome</keyword>
<organism evidence="7 8">
    <name type="scientific">Agrilus planipennis</name>
    <name type="common">Emerald ash borer</name>
    <name type="synonym">Agrilus marcopoli</name>
    <dbReference type="NCBI Taxonomy" id="224129"/>
    <lineage>
        <taxon>Eukaryota</taxon>
        <taxon>Metazoa</taxon>
        <taxon>Ecdysozoa</taxon>
        <taxon>Arthropoda</taxon>
        <taxon>Hexapoda</taxon>
        <taxon>Insecta</taxon>
        <taxon>Pterygota</taxon>
        <taxon>Neoptera</taxon>
        <taxon>Endopterygota</taxon>
        <taxon>Coleoptera</taxon>
        <taxon>Polyphaga</taxon>
        <taxon>Elateriformia</taxon>
        <taxon>Buprestoidea</taxon>
        <taxon>Buprestidae</taxon>
        <taxon>Agrilinae</taxon>
        <taxon>Agrilus</taxon>
    </lineage>
</organism>
<dbReference type="SUPFAM" id="SSF55307">
    <property type="entry name" value="Tubulin C-terminal domain-like"/>
    <property type="match status" value="1"/>
</dbReference>
<protein>
    <submittedName>
        <fullName evidence="8">Tubulin epsilon chain-like</fullName>
    </submittedName>
</protein>
<dbReference type="InterPro" id="IPR000217">
    <property type="entry name" value="Tubulin"/>
</dbReference>
<dbReference type="GO" id="GO:0005874">
    <property type="term" value="C:microtubule"/>
    <property type="evidence" value="ECO:0007669"/>
    <property type="project" value="UniProtKB-KW"/>
</dbReference>
<keyword evidence="3 5" id="KW-0547">Nucleotide-binding</keyword>
<sequence length="418" mass="46946">MQPKHGTRRANLEYMVETKIRARAILIDMEEGVIGRYRNGPFKDLFDDKFIITNSPGSGNNWAEGYYTHGRKFKNNILNVVRQVAERSDNLQGFIFMLSTGGGTGSGLGTYCLRLLEDNYPSVDRFVSCVYPIGSEDVITCPYNMALSTKQLIDHASCVFPAENRALTEMIAVEAKRKGPHNEKAGFFAENTTFENMNSIIVNSLLHLTCGSRFSGALNMDMSDISTNLVPFPNMHFLSSGITPIFTPMKKAIFKIKPKLKEEMFHSIRSKSNQLIKINPVGPTSVLLSAALQTRGDVNNSDLRKFVEKLQSKGNFTTWSRKAVKVGHCAVAPQNCQVAMMSLFNTTTMSELFSHINLSFKRLYNRKAHIHHYTQTSGFESDYFQECSETLLNMIEMYKQTETASSNCIPRLSDTSPV</sequence>
<comment type="similarity">
    <text evidence="1 5">Belongs to the tubulin family.</text>
</comment>
<dbReference type="PRINTS" id="PR01161">
    <property type="entry name" value="TUBULIN"/>
</dbReference>
<evidence type="ECO:0000256" key="1">
    <source>
        <dbReference type="ARBA" id="ARBA00009636"/>
    </source>
</evidence>
<dbReference type="SMART" id="SM00864">
    <property type="entry name" value="Tubulin"/>
    <property type="match status" value="1"/>
</dbReference>
<dbReference type="InterPro" id="IPR003008">
    <property type="entry name" value="Tubulin_FtsZ_GTPase"/>
</dbReference>
<dbReference type="Proteomes" id="UP000192223">
    <property type="component" value="Unplaced"/>
</dbReference>
<evidence type="ECO:0000256" key="5">
    <source>
        <dbReference type="RuleBase" id="RU000352"/>
    </source>
</evidence>
<dbReference type="InterPro" id="IPR017975">
    <property type="entry name" value="Tubulin_CS"/>
</dbReference>
<keyword evidence="4 5" id="KW-0342">GTP-binding</keyword>
<evidence type="ECO:0000256" key="3">
    <source>
        <dbReference type="ARBA" id="ARBA00022741"/>
    </source>
</evidence>
<evidence type="ECO:0000259" key="6">
    <source>
        <dbReference type="SMART" id="SM00864"/>
    </source>
</evidence>
<dbReference type="InterPro" id="IPR036525">
    <property type="entry name" value="Tubulin/FtsZ_GTPase_sf"/>
</dbReference>
<name>A0A7F5R7W8_AGRPL</name>
<dbReference type="Gene3D" id="3.40.50.1440">
    <property type="entry name" value="Tubulin/FtsZ, GTPase domain"/>
    <property type="match status" value="1"/>
</dbReference>
<evidence type="ECO:0000256" key="2">
    <source>
        <dbReference type="ARBA" id="ARBA00022701"/>
    </source>
</evidence>
<dbReference type="PRINTS" id="PR01519">
    <property type="entry name" value="EPSLNTUBULIN"/>
</dbReference>
<proteinExistence type="inferred from homology"/>
<dbReference type="OrthoDB" id="1662883at2759"/>
<evidence type="ECO:0000256" key="4">
    <source>
        <dbReference type="ARBA" id="ARBA00023134"/>
    </source>
</evidence>
<dbReference type="InterPro" id="IPR004057">
    <property type="entry name" value="Epsilon_tubulin"/>
</dbReference>
<dbReference type="InterPro" id="IPR018316">
    <property type="entry name" value="Tubulin/FtsZ_2-layer-sand-dom"/>
</dbReference>
<dbReference type="GO" id="GO:0005525">
    <property type="term" value="F:GTP binding"/>
    <property type="evidence" value="ECO:0007669"/>
    <property type="project" value="UniProtKB-UniRule"/>
</dbReference>
<dbReference type="InterPro" id="IPR023123">
    <property type="entry name" value="Tubulin_C"/>
</dbReference>
<dbReference type="KEGG" id="apln:108734677"/>
<dbReference type="GeneID" id="108734677"/>
<evidence type="ECO:0000313" key="8">
    <source>
        <dbReference type="RefSeq" id="XP_025832060.1"/>
    </source>
</evidence>
<dbReference type="AlphaFoldDB" id="A0A7F5R7W8"/>
<evidence type="ECO:0000313" key="7">
    <source>
        <dbReference type="Proteomes" id="UP000192223"/>
    </source>
</evidence>
<dbReference type="PANTHER" id="PTHR11588">
    <property type="entry name" value="TUBULIN"/>
    <property type="match status" value="1"/>
</dbReference>
<reference evidence="8" key="1">
    <citation type="submission" date="2025-08" db="UniProtKB">
        <authorList>
            <consortium name="RefSeq"/>
        </authorList>
    </citation>
    <scope>IDENTIFICATION</scope>
    <source>
        <tissue evidence="8">Entire body</tissue>
    </source>
</reference>
<keyword evidence="2 5" id="KW-0493">Microtubule</keyword>